<gene>
    <name evidence="1" type="ORF">LCGC14_0771910</name>
</gene>
<protein>
    <submittedName>
        <fullName evidence="1">Uncharacterized protein</fullName>
    </submittedName>
</protein>
<name>A0A0F9Q268_9ZZZZ</name>
<sequence>MAKKRKTKEEKVIKPSEPKYMQLFANNKEIGFSISHKIEINDEVYGTMKITED</sequence>
<proteinExistence type="predicted"/>
<organism evidence="1">
    <name type="scientific">marine sediment metagenome</name>
    <dbReference type="NCBI Taxonomy" id="412755"/>
    <lineage>
        <taxon>unclassified sequences</taxon>
        <taxon>metagenomes</taxon>
        <taxon>ecological metagenomes</taxon>
    </lineage>
</organism>
<reference evidence="1" key="1">
    <citation type="journal article" date="2015" name="Nature">
        <title>Complex archaea that bridge the gap between prokaryotes and eukaryotes.</title>
        <authorList>
            <person name="Spang A."/>
            <person name="Saw J.H."/>
            <person name="Jorgensen S.L."/>
            <person name="Zaremba-Niedzwiedzka K."/>
            <person name="Martijn J."/>
            <person name="Lind A.E."/>
            <person name="van Eijk R."/>
            <person name="Schleper C."/>
            <person name="Guy L."/>
            <person name="Ettema T.J."/>
        </authorList>
    </citation>
    <scope>NUCLEOTIDE SEQUENCE</scope>
</reference>
<dbReference type="AlphaFoldDB" id="A0A0F9Q268"/>
<accession>A0A0F9Q268</accession>
<comment type="caution">
    <text evidence="1">The sequence shown here is derived from an EMBL/GenBank/DDBJ whole genome shotgun (WGS) entry which is preliminary data.</text>
</comment>
<dbReference type="EMBL" id="LAZR01001955">
    <property type="protein sequence ID" value="KKN36604.1"/>
    <property type="molecule type" value="Genomic_DNA"/>
</dbReference>
<evidence type="ECO:0000313" key="1">
    <source>
        <dbReference type="EMBL" id="KKN36604.1"/>
    </source>
</evidence>